<dbReference type="Proteomes" id="UP000092154">
    <property type="component" value="Unassembled WGS sequence"/>
</dbReference>
<evidence type="ECO:0000313" key="2">
    <source>
        <dbReference type="Proteomes" id="UP000092154"/>
    </source>
</evidence>
<keyword evidence="2" id="KW-1185">Reference proteome</keyword>
<sequence length="119" mass="13129">MNNGENTIPFNSGPLCPRSAPLKGQPFSGLIHHTRELITQAQTYCDLTHCDTDYTSNFTLRKTLITTIYSMDAFASIAELFSQSISLSEVTNIAPPDDHEMPVEYERNPLSAGGFCIIS</sequence>
<proteinExistence type="predicted"/>
<dbReference type="EMBL" id="KV448877">
    <property type="protein sequence ID" value="OAX32936.1"/>
    <property type="molecule type" value="Genomic_DNA"/>
</dbReference>
<dbReference type="AlphaFoldDB" id="A0A1B7MK03"/>
<gene>
    <name evidence="1" type="ORF">K503DRAFT_776148</name>
</gene>
<accession>A0A1B7MK03</accession>
<evidence type="ECO:0000313" key="1">
    <source>
        <dbReference type="EMBL" id="OAX32936.1"/>
    </source>
</evidence>
<name>A0A1B7MK03_9AGAM</name>
<dbReference type="InParanoid" id="A0A1B7MK03"/>
<reference evidence="1 2" key="1">
    <citation type="submission" date="2016-06" db="EMBL/GenBank/DDBJ databases">
        <title>Comparative genomics of the ectomycorrhizal sister species Rhizopogon vinicolor and Rhizopogon vesiculosus (Basidiomycota: Boletales) reveals a divergence of the mating type B locus.</title>
        <authorList>
            <consortium name="DOE Joint Genome Institute"/>
            <person name="Mujic A.B."/>
            <person name="Kuo A."/>
            <person name="Tritt A."/>
            <person name="Lipzen A."/>
            <person name="Chen C."/>
            <person name="Johnson J."/>
            <person name="Sharma A."/>
            <person name="Barry K."/>
            <person name="Grigoriev I.V."/>
            <person name="Spatafora J.W."/>
        </authorList>
    </citation>
    <scope>NUCLEOTIDE SEQUENCE [LARGE SCALE GENOMIC DNA]</scope>
    <source>
        <strain evidence="1 2">AM-OR11-026</strain>
    </source>
</reference>
<organism evidence="1 2">
    <name type="scientific">Rhizopogon vinicolor AM-OR11-026</name>
    <dbReference type="NCBI Taxonomy" id="1314800"/>
    <lineage>
        <taxon>Eukaryota</taxon>
        <taxon>Fungi</taxon>
        <taxon>Dikarya</taxon>
        <taxon>Basidiomycota</taxon>
        <taxon>Agaricomycotina</taxon>
        <taxon>Agaricomycetes</taxon>
        <taxon>Agaricomycetidae</taxon>
        <taxon>Boletales</taxon>
        <taxon>Suillineae</taxon>
        <taxon>Rhizopogonaceae</taxon>
        <taxon>Rhizopogon</taxon>
    </lineage>
</organism>
<protein>
    <submittedName>
        <fullName evidence="1">Uncharacterized protein</fullName>
    </submittedName>
</protein>